<comment type="subcellular location">
    <subcellularLocation>
        <location evidence="1 7">Cell outer membrane</location>
        <topology evidence="1 7">Multi-pass membrane protein</topology>
    </subcellularLocation>
</comment>
<dbReference type="InterPro" id="IPR039426">
    <property type="entry name" value="TonB-dep_rcpt-like"/>
</dbReference>
<accession>A0A848J0G4</accession>
<sequence length="739" mass="83300">MKYRIILLFIFFLSEYTYAQEVYSGKVLDEKNNTPISGVHVIRVRDNQIIHTTDLGTWSLRGSKNDTILFSHIGYKPTKTLISEAKTVLLIKESQLLDQIEIVSGRDDPMETLSKIDIDMRQPANSQEVLRLVPGIFIAQHAGGGKAEQIFTRGFDIDHGTDLLLAVDGMPVNMVSHAHGQGYADLHFLIPELIKEVKYNFGPHSISKGNFSTAGAINFETADFIDDNEVNIQGGSFNNFRIFSAIKLFESEKSNQQFYAATEYLMNDGPFDSPQNYDRINIQGKYTSNSDKSITSITGMYHYSNWYASGQIPPRAVNNGSISRYGSLDPTEGGETSRASLVLNSTSIINKDIILQNDYYLSQYNFDLFSNFTFFLDDPVYGDQIRQKENRLLFGGQSQLSIPLQTKNENDFTIDLGAGFRKDNANDVSLANTFRRNTFLGYKSLGDIHETNLFTFTELSYELKNLSIAIGARIDHFKFGFLNKLDSLTGFKSKDETRFSPKLKASYSISPKINLIGMYSFGFHSNDSRVILANEELPLVPRAKGLDFIVQWMPTSNLIVHAAFWSLNLESELVYVGDAGIVEPSGETNRNGIDLAIRYDIIPSLRLDFDLNLTKARASGSPEGSDYIPLAPSITSMGGITYRKGKFSSNLRYRYLGDRPGDEMYELTAEGYLLFDSNIKYEPGDFYIKLIIENILNEEWEEAQFATESKLQNEFSPITEMNLTPGYPLNFRIQVGIKF</sequence>
<evidence type="ECO:0000313" key="9">
    <source>
        <dbReference type="EMBL" id="NMM48858.1"/>
    </source>
</evidence>
<dbReference type="SUPFAM" id="SSF49464">
    <property type="entry name" value="Carboxypeptidase regulatory domain-like"/>
    <property type="match status" value="1"/>
</dbReference>
<dbReference type="AlphaFoldDB" id="A0A848J0G4"/>
<proteinExistence type="inferred from homology"/>
<dbReference type="InterPro" id="IPR036942">
    <property type="entry name" value="Beta-barrel_TonB_sf"/>
</dbReference>
<keyword evidence="9" id="KW-0675">Receptor</keyword>
<comment type="caution">
    <text evidence="9">The sequence shown here is derived from an EMBL/GenBank/DDBJ whole genome shotgun (WGS) entry which is preliminary data.</text>
</comment>
<protein>
    <submittedName>
        <fullName evidence="9">TonB-dependent receptor plug domain-containing protein</fullName>
    </submittedName>
</protein>
<dbReference type="EMBL" id="JABBNU010000006">
    <property type="protein sequence ID" value="NMM48858.1"/>
    <property type="molecule type" value="Genomic_DNA"/>
</dbReference>
<keyword evidence="5 7" id="KW-0472">Membrane</keyword>
<evidence type="ECO:0000256" key="3">
    <source>
        <dbReference type="ARBA" id="ARBA00022452"/>
    </source>
</evidence>
<evidence type="ECO:0000256" key="1">
    <source>
        <dbReference type="ARBA" id="ARBA00004571"/>
    </source>
</evidence>
<dbReference type="SUPFAM" id="SSF56935">
    <property type="entry name" value="Porins"/>
    <property type="match status" value="1"/>
</dbReference>
<dbReference type="Pfam" id="PF07715">
    <property type="entry name" value="Plug"/>
    <property type="match status" value="1"/>
</dbReference>
<comment type="similarity">
    <text evidence="7">Belongs to the TonB-dependent receptor family.</text>
</comment>
<dbReference type="PANTHER" id="PTHR30069:SF36">
    <property type="entry name" value="BLL6948 PROTEIN"/>
    <property type="match status" value="1"/>
</dbReference>
<organism evidence="9 10">
    <name type="scientific">Marinigracilibium pacificum</name>
    <dbReference type="NCBI Taxonomy" id="2729599"/>
    <lineage>
        <taxon>Bacteria</taxon>
        <taxon>Pseudomonadati</taxon>
        <taxon>Bacteroidota</taxon>
        <taxon>Cytophagia</taxon>
        <taxon>Cytophagales</taxon>
        <taxon>Flammeovirgaceae</taxon>
        <taxon>Marinigracilibium</taxon>
    </lineage>
</organism>
<dbReference type="Proteomes" id="UP000559010">
    <property type="component" value="Unassembled WGS sequence"/>
</dbReference>
<dbReference type="RefSeq" id="WP_169681233.1">
    <property type="nucleotide sequence ID" value="NZ_JABBNU010000006.1"/>
</dbReference>
<evidence type="ECO:0000256" key="6">
    <source>
        <dbReference type="ARBA" id="ARBA00023237"/>
    </source>
</evidence>
<dbReference type="PROSITE" id="PS52016">
    <property type="entry name" value="TONB_DEPENDENT_REC_3"/>
    <property type="match status" value="1"/>
</dbReference>
<keyword evidence="2 7" id="KW-0813">Transport</keyword>
<evidence type="ECO:0000256" key="4">
    <source>
        <dbReference type="ARBA" id="ARBA00022692"/>
    </source>
</evidence>
<evidence type="ECO:0000256" key="5">
    <source>
        <dbReference type="ARBA" id="ARBA00023136"/>
    </source>
</evidence>
<evidence type="ECO:0000256" key="2">
    <source>
        <dbReference type="ARBA" id="ARBA00022448"/>
    </source>
</evidence>
<keyword evidence="3 7" id="KW-1134">Transmembrane beta strand</keyword>
<keyword evidence="4 7" id="KW-0812">Transmembrane</keyword>
<name>A0A848J0G4_9BACT</name>
<reference evidence="9 10" key="1">
    <citation type="submission" date="2020-04" db="EMBL/GenBank/DDBJ databases">
        <title>Flammeovirgaceae bacterium KN852 isolated from deep sea.</title>
        <authorList>
            <person name="Zhang D.-C."/>
        </authorList>
    </citation>
    <scope>NUCLEOTIDE SEQUENCE [LARGE SCALE GENOMIC DNA]</scope>
    <source>
        <strain evidence="9 10">KN852</strain>
    </source>
</reference>
<dbReference type="InterPro" id="IPR012910">
    <property type="entry name" value="Plug_dom"/>
</dbReference>
<gene>
    <name evidence="9" type="ORF">HH304_10640</name>
</gene>
<evidence type="ECO:0000256" key="7">
    <source>
        <dbReference type="PROSITE-ProRule" id="PRU01360"/>
    </source>
</evidence>
<dbReference type="GO" id="GO:0015344">
    <property type="term" value="F:siderophore uptake transmembrane transporter activity"/>
    <property type="evidence" value="ECO:0007669"/>
    <property type="project" value="TreeGrafter"/>
</dbReference>
<dbReference type="InterPro" id="IPR037066">
    <property type="entry name" value="Plug_dom_sf"/>
</dbReference>
<keyword evidence="6 7" id="KW-0998">Cell outer membrane</keyword>
<dbReference type="GO" id="GO:0044718">
    <property type="term" value="P:siderophore transmembrane transport"/>
    <property type="evidence" value="ECO:0007669"/>
    <property type="project" value="TreeGrafter"/>
</dbReference>
<dbReference type="InterPro" id="IPR008969">
    <property type="entry name" value="CarboxyPept-like_regulatory"/>
</dbReference>
<dbReference type="PANTHER" id="PTHR30069">
    <property type="entry name" value="TONB-DEPENDENT OUTER MEMBRANE RECEPTOR"/>
    <property type="match status" value="1"/>
</dbReference>
<keyword evidence="10" id="KW-1185">Reference proteome</keyword>
<feature type="domain" description="TonB-dependent receptor plug" evidence="8">
    <location>
        <begin position="110"/>
        <end position="216"/>
    </location>
</feature>
<dbReference type="GO" id="GO:0009279">
    <property type="term" value="C:cell outer membrane"/>
    <property type="evidence" value="ECO:0007669"/>
    <property type="project" value="UniProtKB-SubCell"/>
</dbReference>
<dbReference type="Gene3D" id="2.40.170.20">
    <property type="entry name" value="TonB-dependent receptor, beta-barrel domain"/>
    <property type="match status" value="1"/>
</dbReference>
<evidence type="ECO:0000259" key="8">
    <source>
        <dbReference type="Pfam" id="PF07715"/>
    </source>
</evidence>
<dbReference type="Gene3D" id="2.170.130.10">
    <property type="entry name" value="TonB-dependent receptor, plug domain"/>
    <property type="match status" value="1"/>
</dbReference>
<evidence type="ECO:0000313" key="10">
    <source>
        <dbReference type="Proteomes" id="UP000559010"/>
    </source>
</evidence>